<dbReference type="InterPro" id="IPR050468">
    <property type="entry name" value="Cuticle_Struct_Prot"/>
</dbReference>
<dbReference type="GO" id="GO:0062129">
    <property type="term" value="C:chitin-based extracellular matrix"/>
    <property type="evidence" value="ECO:0007669"/>
    <property type="project" value="TreeGrafter"/>
</dbReference>
<sequence length="190" mass="20512">MKFIIVLAALVACVVARPDADAETLRQEFDNIGVDGYSFAFETSNGIKREESAVVNNLGSDAESIAIKGTYSFVADDGQTYTLNFVADEGGFQPQVCIFGKPLDSSKDAVIVKYDNDNIGIDGYRFAYETSDGVSRSEEAQLKNVGTENEALVVRGTVTWVGDDGQTYTLNYVADENGFQPEGAHLPKAP</sequence>
<dbReference type="OMA" id="GFQPQVC"/>
<reference evidence="4" key="1">
    <citation type="submission" date="2018-04" db="EMBL/GenBank/DDBJ databases">
        <authorList>
            <person name="Go L.Y."/>
            <person name="Mitchell J.A."/>
        </authorList>
    </citation>
    <scope>NUCLEOTIDE SEQUENCE</scope>
    <source>
        <tissue evidence="4">Whole organism</tissue>
    </source>
</reference>
<dbReference type="EMBL" id="UFQT01000259">
    <property type="protein sequence ID" value="SSX22514.1"/>
    <property type="molecule type" value="Genomic_DNA"/>
</dbReference>
<dbReference type="PROSITE" id="PS00233">
    <property type="entry name" value="CHIT_BIND_RR_1"/>
    <property type="match status" value="2"/>
</dbReference>
<keyword evidence="3" id="KW-0732">Signal</keyword>
<dbReference type="PRINTS" id="PR00947">
    <property type="entry name" value="CUTICLE"/>
</dbReference>
<accession>A0A336LX25</accession>
<dbReference type="InterPro" id="IPR031311">
    <property type="entry name" value="CHIT_BIND_RR_consensus"/>
</dbReference>
<evidence type="ECO:0000313" key="5">
    <source>
        <dbReference type="EMBL" id="SSX22514.1"/>
    </source>
</evidence>
<evidence type="ECO:0000256" key="3">
    <source>
        <dbReference type="SAM" id="SignalP"/>
    </source>
</evidence>
<dbReference type="PANTHER" id="PTHR10380:SF218">
    <property type="entry name" value="ADULT CUTICLE PROTEIN 65AA-RELATED"/>
    <property type="match status" value="1"/>
</dbReference>
<name>A0A336LX25_CULSO</name>
<dbReference type="PROSITE" id="PS51155">
    <property type="entry name" value="CHIT_BIND_RR_2"/>
    <property type="match status" value="2"/>
</dbReference>
<dbReference type="EMBL" id="UFQS01000259">
    <property type="protein sequence ID" value="SSX02137.1"/>
    <property type="molecule type" value="Genomic_DNA"/>
</dbReference>
<evidence type="ECO:0000256" key="1">
    <source>
        <dbReference type="ARBA" id="ARBA00022460"/>
    </source>
</evidence>
<dbReference type="Pfam" id="PF00379">
    <property type="entry name" value="Chitin_bind_4"/>
    <property type="match status" value="2"/>
</dbReference>
<feature type="chain" id="PRO_5036328632" evidence="3">
    <location>
        <begin position="17"/>
        <end position="190"/>
    </location>
</feature>
<gene>
    <name evidence="5" type="primary">CSON006906</name>
</gene>
<dbReference type="VEuPathDB" id="VectorBase:CSON006906"/>
<feature type="signal peptide" evidence="3">
    <location>
        <begin position="1"/>
        <end position="16"/>
    </location>
</feature>
<evidence type="ECO:0000256" key="2">
    <source>
        <dbReference type="PROSITE-ProRule" id="PRU00497"/>
    </source>
</evidence>
<reference evidence="5" key="2">
    <citation type="submission" date="2018-07" db="EMBL/GenBank/DDBJ databases">
        <authorList>
            <person name="Quirk P.G."/>
            <person name="Krulwich T.A."/>
        </authorList>
    </citation>
    <scope>NUCLEOTIDE SEQUENCE</scope>
</reference>
<dbReference type="InterPro" id="IPR000618">
    <property type="entry name" value="Insect_cuticle"/>
</dbReference>
<protein>
    <submittedName>
        <fullName evidence="5">CSON006906 protein</fullName>
    </submittedName>
</protein>
<organism evidence="5">
    <name type="scientific">Culicoides sonorensis</name>
    <name type="common">Biting midge</name>
    <dbReference type="NCBI Taxonomy" id="179676"/>
    <lineage>
        <taxon>Eukaryota</taxon>
        <taxon>Metazoa</taxon>
        <taxon>Ecdysozoa</taxon>
        <taxon>Arthropoda</taxon>
        <taxon>Hexapoda</taxon>
        <taxon>Insecta</taxon>
        <taxon>Pterygota</taxon>
        <taxon>Neoptera</taxon>
        <taxon>Endopterygota</taxon>
        <taxon>Diptera</taxon>
        <taxon>Nematocera</taxon>
        <taxon>Chironomoidea</taxon>
        <taxon>Ceratopogonidae</taxon>
        <taxon>Ceratopogoninae</taxon>
        <taxon>Culicoides</taxon>
        <taxon>Monoculicoides</taxon>
    </lineage>
</organism>
<proteinExistence type="predicted"/>
<dbReference type="GO" id="GO:0008010">
    <property type="term" value="F:structural constituent of chitin-based larval cuticle"/>
    <property type="evidence" value="ECO:0007669"/>
    <property type="project" value="TreeGrafter"/>
</dbReference>
<dbReference type="PANTHER" id="PTHR10380">
    <property type="entry name" value="CUTICLE PROTEIN"/>
    <property type="match status" value="1"/>
</dbReference>
<keyword evidence="1 2" id="KW-0193">Cuticle</keyword>
<dbReference type="AlphaFoldDB" id="A0A336LX25"/>
<evidence type="ECO:0000313" key="4">
    <source>
        <dbReference type="EMBL" id="SSX02137.1"/>
    </source>
</evidence>